<dbReference type="Proteomes" id="UP000325315">
    <property type="component" value="Unassembled WGS sequence"/>
</dbReference>
<comment type="caution">
    <text evidence="1">The sequence shown here is derived from an EMBL/GenBank/DDBJ whole genome shotgun (WGS) entry which is preliminary data.</text>
</comment>
<dbReference type="EMBL" id="SMMG02000003">
    <property type="protein sequence ID" value="KAA3480649.1"/>
    <property type="molecule type" value="Genomic_DNA"/>
</dbReference>
<dbReference type="AlphaFoldDB" id="A0A5B6WFX7"/>
<proteinExistence type="predicted"/>
<dbReference type="InterPro" id="IPR043502">
    <property type="entry name" value="DNA/RNA_pol_sf"/>
</dbReference>
<organism evidence="1 2">
    <name type="scientific">Gossypium australe</name>
    <dbReference type="NCBI Taxonomy" id="47621"/>
    <lineage>
        <taxon>Eukaryota</taxon>
        <taxon>Viridiplantae</taxon>
        <taxon>Streptophyta</taxon>
        <taxon>Embryophyta</taxon>
        <taxon>Tracheophyta</taxon>
        <taxon>Spermatophyta</taxon>
        <taxon>Magnoliopsida</taxon>
        <taxon>eudicotyledons</taxon>
        <taxon>Gunneridae</taxon>
        <taxon>Pentapetalae</taxon>
        <taxon>rosids</taxon>
        <taxon>malvids</taxon>
        <taxon>Malvales</taxon>
        <taxon>Malvaceae</taxon>
        <taxon>Malvoideae</taxon>
        <taxon>Gossypium</taxon>
    </lineage>
</organism>
<dbReference type="PANTHER" id="PTHR15503:SF45">
    <property type="entry name" value="RNA-DIRECTED DNA POLYMERASE HOMOLOG"/>
    <property type="match status" value="1"/>
</dbReference>
<gene>
    <name evidence="1" type="ORF">EPI10_021066</name>
</gene>
<dbReference type="PANTHER" id="PTHR15503">
    <property type="entry name" value="LDOC1 RELATED"/>
    <property type="match status" value="1"/>
</dbReference>
<dbReference type="CDD" id="cd00303">
    <property type="entry name" value="retropepsin_like"/>
    <property type="match status" value="1"/>
</dbReference>
<dbReference type="Pfam" id="PF08284">
    <property type="entry name" value="RVP_2"/>
    <property type="match status" value="1"/>
</dbReference>
<dbReference type="InterPro" id="IPR032567">
    <property type="entry name" value="RTL1-rel"/>
</dbReference>
<evidence type="ECO:0000313" key="2">
    <source>
        <dbReference type="Proteomes" id="UP000325315"/>
    </source>
</evidence>
<reference evidence="2" key="1">
    <citation type="journal article" date="2019" name="Plant Biotechnol. J.">
        <title>Genome sequencing of the Australian wild diploid species Gossypium australe highlights disease resistance and delayed gland morphogenesis.</title>
        <authorList>
            <person name="Cai Y."/>
            <person name="Cai X."/>
            <person name="Wang Q."/>
            <person name="Wang P."/>
            <person name="Zhang Y."/>
            <person name="Cai C."/>
            <person name="Xu Y."/>
            <person name="Wang K."/>
            <person name="Zhou Z."/>
            <person name="Wang C."/>
            <person name="Geng S."/>
            <person name="Li B."/>
            <person name="Dong Q."/>
            <person name="Hou Y."/>
            <person name="Wang H."/>
            <person name="Ai P."/>
            <person name="Liu Z."/>
            <person name="Yi F."/>
            <person name="Sun M."/>
            <person name="An G."/>
            <person name="Cheng J."/>
            <person name="Zhang Y."/>
            <person name="Shi Q."/>
            <person name="Xie Y."/>
            <person name="Shi X."/>
            <person name="Chang Y."/>
            <person name="Huang F."/>
            <person name="Chen Y."/>
            <person name="Hong S."/>
            <person name="Mi L."/>
            <person name="Sun Q."/>
            <person name="Zhang L."/>
            <person name="Zhou B."/>
            <person name="Peng R."/>
            <person name="Zhang X."/>
            <person name="Liu F."/>
        </authorList>
    </citation>
    <scope>NUCLEOTIDE SEQUENCE [LARGE SCALE GENOMIC DNA]</scope>
    <source>
        <strain evidence="2">cv. PA1801</strain>
    </source>
</reference>
<evidence type="ECO:0000313" key="1">
    <source>
        <dbReference type="EMBL" id="KAA3480649.1"/>
    </source>
</evidence>
<dbReference type="OrthoDB" id="696334at2759"/>
<keyword evidence="2" id="KW-1185">Reference proteome</keyword>
<protein>
    <submittedName>
        <fullName evidence="1">Zf-CCHC domain-containing protein/RVP_2 domain-containing protein</fullName>
    </submittedName>
</protein>
<name>A0A5B6WFX7_9ROSI</name>
<dbReference type="Gene3D" id="2.40.70.10">
    <property type="entry name" value="Acid Proteases"/>
    <property type="match status" value="1"/>
</dbReference>
<dbReference type="InterPro" id="IPR021109">
    <property type="entry name" value="Peptidase_aspartic_dom_sf"/>
</dbReference>
<dbReference type="SUPFAM" id="SSF56672">
    <property type="entry name" value="DNA/RNA polymerases"/>
    <property type="match status" value="1"/>
</dbReference>
<accession>A0A5B6WFX7</accession>
<sequence>MTSSKGTTKDSTMRSEAQAPAELMLFALVKMYRHQMLSPSLPVESTKFVIKLLNPLGKYVLVDKVCKNYPLMTQGYYFSADLILLPFDEFDVILGMDWLTLHDAVVNCRRKIIELKSHYNEILPNEFDESNGLPIKYVRKGCDAYLAYVLDTKIESIHVIYEYLDVFPEELPGLPPIREVEFAIKLVLRTSPISIAPYRMAPTKLQELKSQLLELTDRGFA</sequence>